<reference evidence="10" key="1">
    <citation type="journal article" date="2020" name="Nat. Ecol. Evol.">
        <title>Deeply conserved synteny resolves early events in vertebrate evolution.</title>
        <authorList>
            <person name="Simakov O."/>
            <person name="Marletaz F."/>
            <person name="Yue J.X."/>
            <person name="O'Connell B."/>
            <person name="Jenkins J."/>
            <person name="Brandt A."/>
            <person name="Calef R."/>
            <person name="Tung C.H."/>
            <person name="Huang T.K."/>
            <person name="Schmutz J."/>
            <person name="Satoh N."/>
            <person name="Yu J.K."/>
            <person name="Putnam N.H."/>
            <person name="Green R.E."/>
            <person name="Rokhsar D.S."/>
        </authorList>
    </citation>
    <scope>NUCLEOTIDE SEQUENCE [LARGE SCALE GENOMIC DNA]</scope>
    <source>
        <strain evidence="10">S238N-H82</strain>
    </source>
</reference>
<keyword evidence="8" id="KW-0449">Lipoprotein</keyword>
<keyword evidence="4" id="KW-0964">Secreted</keyword>
<dbReference type="Proteomes" id="UP000001554">
    <property type="component" value="Chromosome 5"/>
</dbReference>
<proteinExistence type="inferred from homology"/>
<dbReference type="RefSeq" id="XP_035676914.1">
    <property type="nucleotide sequence ID" value="XM_035821021.1"/>
</dbReference>
<evidence type="ECO:0000256" key="8">
    <source>
        <dbReference type="ARBA" id="ARBA00023288"/>
    </source>
</evidence>
<dbReference type="InterPro" id="IPR018161">
    <property type="entry name" value="Wnt_CS"/>
</dbReference>
<dbReference type="KEGG" id="bfo:118415996"/>
<evidence type="ECO:0000256" key="5">
    <source>
        <dbReference type="ARBA" id="ARBA00022530"/>
    </source>
</evidence>
<dbReference type="OMA" id="TCWLQMP"/>
<dbReference type="OrthoDB" id="5945655at2759"/>
<keyword evidence="3 9" id="KW-0217">Developmental protein</keyword>
<dbReference type="GeneID" id="118415996"/>
<comment type="subcellular location">
    <subcellularLocation>
        <location evidence="1 9">Secreted</location>
        <location evidence="1 9">Extracellular space</location>
        <location evidence="1 9">Extracellular matrix</location>
    </subcellularLocation>
</comment>
<comment type="function">
    <text evidence="9">Ligand for members of the frizzled family of seven transmembrane receptors.</text>
</comment>
<dbReference type="GO" id="GO:0005125">
    <property type="term" value="F:cytokine activity"/>
    <property type="evidence" value="ECO:0000318"/>
    <property type="project" value="GO_Central"/>
</dbReference>
<dbReference type="FunFam" id="3.30.2460.20:FF:000001">
    <property type="entry name" value="Wnt homolog"/>
    <property type="match status" value="1"/>
</dbReference>
<dbReference type="AlphaFoldDB" id="A0A9J7L5Y9"/>
<dbReference type="PANTHER" id="PTHR12027:SF70">
    <property type="entry name" value="PROTEIN WNT-16"/>
    <property type="match status" value="1"/>
</dbReference>
<evidence type="ECO:0000313" key="11">
    <source>
        <dbReference type="RefSeq" id="XP_035676914.1"/>
    </source>
</evidence>
<organism evidence="10 11">
    <name type="scientific">Branchiostoma floridae</name>
    <name type="common">Florida lancelet</name>
    <name type="synonym">Amphioxus</name>
    <dbReference type="NCBI Taxonomy" id="7739"/>
    <lineage>
        <taxon>Eukaryota</taxon>
        <taxon>Metazoa</taxon>
        <taxon>Chordata</taxon>
        <taxon>Cephalochordata</taxon>
        <taxon>Leptocardii</taxon>
        <taxon>Amphioxiformes</taxon>
        <taxon>Branchiostomatidae</taxon>
        <taxon>Branchiostoma</taxon>
    </lineage>
</organism>
<evidence type="ECO:0000256" key="1">
    <source>
        <dbReference type="ARBA" id="ARBA00004498"/>
    </source>
</evidence>
<dbReference type="GO" id="GO:0030182">
    <property type="term" value="P:neuron differentiation"/>
    <property type="evidence" value="ECO:0000318"/>
    <property type="project" value="GO_Central"/>
</dbReference>
<evidence type="ECO:0000256" key="2">
    <source>
        <dbReference type="ARBA" id="ARBA00005683"/>
    </source>
</evidence>
<keyword evidence="7" id="KW-1015">Disulfide bond</keyword>
<dbReference type="GO" id="GO:0045165">
    <property type="term" value="P:cell fate commitment"/>
    <property type="evidence" value="ECO:0000318"/>
    <property type="project" value="GO_Central"/>
</dbReference>
<protein>
    <recommendedName>
        <fullName evidence="9">Protein Wnt</fullName>
    </recommendedName>
</protein>
<dbReference type="PROSITE" id="PS00246">
    <property type="entry name" value="WNT1"/>
    <property type="match status" value="1"/>
</dbReference>
<dbReference type="SMART" id="SM00097">
    <property type="entry name" value="WNT1"/>
    <property type="match status" value="1"/>
</dbReference>
<dbReference type="GO" id="GO:0060070">
    <property type="term" value="P:canonical Wnt signaling pathway"/>
    <property type="evidence" value="ECO:0000318"/>
    <property type="project" value="GO_Central"/>
</dbReference>
<evidence type="ECO:0000313" key="10">
    <source>
        <dbReference type="Proteomes" id="UP000001554"/>
    </source>
</evidence>
<accession>A0A9J7L5Y9</accession>
<evidence type="ECO:0000256" key="4">
    <source>
        <dbReference type="ARBA" id="ARBA00022525"/>
    </source>
</evidence>
<comment type="similarity">
    <text evidence="2 9">Belongs to the Wnt family.</text>
</comment>
<reference evidence="11" key="2">
    <citation type="submission" date="2025-08" db="UniProtKB">
        <authorList>
            <consortium name="RefSeq"/>
        </authorList>
    </citation>
    <scope>IDENTIFICATION</scope>
    <source>
        <strain evidence="11">S238N-H82</strain>
        <tissue evidence="11">Testes</tissue>
    </source>
</reference>
<dbReference type="GO" id="GO:0005109">
    <property type="term" value="F:frizzled binding"/>
    <property type="evidence" value="ECO:0000318"/>
    <property type="project" value="GO_Central"/>
</dbReference>
<keyword evidence="5" id="KW-0272">Extracellular matrix</keyword>
<evidence type="ECO:0000256" key="3">
    <source>
        <dbReference type="ARBA" id="ARBA00022473"/>
    </source>
</evidence>
<dbReference type="PRINTS" id="PR01349">
    <property type="entry name" value="WNTPROTEIN"/>
</dbReference>
<dbReference type="CDD" id="cd19344">
    <property type="entry name" value="Wnt_Wnt16"/>
    <property type="match status" value="1"/>
</dbReference>
<dbReference type="InterPro" id="IPR005817">
    <property type="entry name" value="Wnt"/>
</dbReference>
<name>A0A9J7L5Y9_BRAFL</name>
<gene>
    <name evidence="11" type="primary">LOC118415996</name>
</gene>
<dbReference type="Pfam" id="PF00110">
    <property type="entry name" value="wnt"/>
    <property type="match status" value="1"/>
</dbReference>
<evidence type="ECO:0000256" key="7">
    <source>
        <dbReference type="ARBA" id="ARBA00023157"/>
    </source>
</evidence>
<sequence>MARNGRRRLSRLFMELLILAVLFPGRSFANLMLLSLSSVGSSRSGRSVSCGTAPGLIGRQKRLCRKYSHAVPSIMDGANKALGECRAQFSQERWNCSTRGGTQTFESFLGKGTRETAFIYAITSAAVVHAITQSCSAGNLTDCSCGRVTGDSDTLPARGSDLEGWKWGGCSDDIVFGMEFSKRFVDAADSRGRKKRSRNIRSMMNLHNNEVGRKAIQEQMSVKCRCHGVSGSCAVKTCWKTLPSFKRVGDFLKKKYMTSVPILRKTRRRLRRKQKMQRKVPIGDDELVFLEKSPNFCKSDKKRGIFGTRGRECNRTSTGPDSCNLLCCGRGYNTQVVRFVERCGCKFVWCCYVKCNTCETIIDKHTCK</sequence>
<dbReference type="InterPro" id="IPR043158">
    <property type="entry name" value="Wnt_C"/>
</dbReference>
<evidence type="ECO:0000256" key="9">
    <source>
        <dbReference type="RuleBase" id="RU003500"/>
    </source>
</evidence>
<keyword evidence="6 9" id="KW-0879">Wnt signaling pathway</keyword>
<evidence type="ECO:0000256" key="6">
    <source>
        <dbReference type="ARBA" id="ARBA00022687"/>
    </source>
</evidence>
<dbReference type="Gene3D" id="3.30.2460.20">
    <property type="match status" value="1"/>
</dbReference>
<dbReference type="GO" id="GO:0005615">
    <property type="term" value="C:extracellular space"/>
    <property type="evidence" value="ECO:0000318"/>
    <property type="project" value="GO_Central"/>
</dbReference>
<dbReference type="PANTHER" id="PTHR12027">
    <property type="entry name" value="WNT RELATED"/>
    <property type="match status" value="1"/>
</dbReference>
<keyword evidence="10" id="KW-1185">Reference proteome</keyword>